<feature type="transmembrane region" description="Helical" evidence="12">
    <location>
        <begin position="744"/>
        <end position="765"/>
    </location>
</feature>
<dbReference type="OrthoDB" id="6429739at2759"/>
<feature type="transmembrane region" description="Helical" evidence="12">
    <location>
        <begin position="550"/>
        <end position="572"/>
    </location>
</feature>
<evidence type="ECO:0000256" key="12">
    <source>
        <dbReference type="SAM" id="Phobius"/>
    </source>
</evidence>
<feature type="transmembrane region" description="Helical" evidence="12">
    <location>
        <begin position="100"/>
        <end position="118"/>
    </location>
</feature>
<feature type="transmembrane region" description="Helical" evidence="12">
    <location>
        <begin position="278"/>
        <end position="299"/>
    </location>
</feature>
<keyword evidence="5" id="KW-1003">Cell membrane</keyword>
<feature type="transmembrane region" description="Helical" evidence="12">
    <location>
        <begin position="771"/>
        <end position="790"/>
    </location>
</feature>
<evidence type="ECO:0000256" key="9">
    <source>
        <dbReference type="ARBA" id="ARBA00023065"/>
    </source>
</evidence>
<dbReference type="Pfam" id="PF03189">
    <property type="entry name" value="Otopetrin"/>
    <property type="match status" value="2"/>
</dbReference>
<feature type="transmembrane region" description="Helical" evidence="12">
    <location>
        <begin position="679"/>
        <end position="699"/>
    </location>
</feature>
<comment type="subcellular location">
    <subcellularLocation>
        <location evidence="1">Cell membrane</location>
        <topology evidence="1">Multi-pass membrane protein</topology>
    </subcellularLocation>
</comment>
<evidence type="ECO:0000313" key="14">
    <source>
        <dbReference type="Proteomes" id="UP000283210"/>
    </source>
</evidence>
<keyword evidence="14" id="KW-1185">Reference proteome</keyword>
<sequence length="823" mass="93109">MCFNPGYPCECLASGNLCEPCKMTAKDRDMEEAHLSNNINAAGQAASEPELNVSSEVGRDRGRSWGWMLSAFICLNILILGCALVSGSASGHVKIRTSDLQVYLIILLLLTSVWMIYYTIYMRRTENAVIYKDEHAGPIWLRGGLVLFGILSIIMDIFKIASYVGYLHCDSAVKVAFPVVQLVFVIVQTYFLWIHSKDCVQLQKNISCCGLMLTLSTNLVLWMTAVTEESLHQTVLPDYEDNVTRMSARSLYISKAGYGDDSCKCSHTSCGVFKEAYYYLYPFNIEYSLFASAMSFVMWKNVGRVASEHSKHHFKFTLKDIFIGPVVGILLVIAGLATFIVYEIEMKTYRSDDDDINDHAVMMHFIMNIVIVSMMSVSTVIGCAIFKVDHREHVSEKNPTRSLDVGLLVGASMGQFIISYFSIIATIATGAQGHLNRLNLAWGVLMVLQLGLQNFFIIEGLHREPFHEVEEPVTIVENPYVLELRKEDNNGNEKLEEAGLDGAEDGKLEKINVIILEKGEIAAKPSPIPATPNYGSTSEHKHKLIWKRRVLREVCVFLLLGNVILWIMPAFGARPQFDHDTERQFYDFNMWAAIVNANLRTDPRRVLSTRFCLQPRHPEVSVLIKMQKQDSQYSPLFGEEEDNFRQKQPTVRRPVVSFFHLFFRTSAIVVYLLCDLFSGRFIACMVTIILLLSCDFWTVKNVSGRLLVGLRWWNQVDEDGKSRWMFESRKADGGNTALSAESQIFWLGLTVCPLFWVVFLFSTLFSLNLKWLAVVIMGLVLQWANLYGYVRCKLGGKSNLRNIATSYIGTKIFKQAMKETSGS</sequence>
<gene>
    <name evidence="13" type="ORF">OJAV_G00079310</name>
</gene>
<dbReference type="PANTHER" id="PTHR21522:SF35">
    <property type="entry name" value="PROTON CHANNEL OTOP2"/>
    <property type="match status" value="1"/>
</dbReference>
<evidence type="ECO:0000256" key="11">
    <source>
        <dbReference type="ARBA" id="ARBA00023303"/>
    </source>
</evidence>
<keyword evidence="4" id="KW-0813">Transport</keyword>
<evidence type="ECO:0000256" key="6">
    <source>
        <dbReference type="ARBA" id="ARBA00022692"/>
    </source>
</evidence>
<dbReference type="InterPro" id="IPR004878">
    <property type="entry name" value="Otopetrin"/>
</dbReference>
<comment type="similarity">
    <text evidence="3">Belongs to the otopetrin family.</text>
</comment>
<keyword evidence="11" id="KW-0407">Ion channel</keyword>
<dbReference type="AlphaFoldDB" id="A0A437D4H1"/>
<comment type="similarity">
    <text evidence="2">Belongs to the TVP23 family.</text>
</comment>
<name>A0A437D4H1_ORYJA</name>
<accession>A0A437D4H1</accession>
<evidence type="ECO:0000256" key="10">
    <source>
        <dbReference type="ARBA" id="ARBA00023136"/>
    </source>
</evidence>
<feature type="transmembrane region" description="Helical" evidence="12">
    <location>
        <begin position="139"/>
        <end position="163"/>
    </location>
</feature>
<feature type="transmembrane region" description="Helical" evidence="12">
    <location>
        <begin position="175"/>
        <end position="194"/>
    </location>
</feature>
<dbReference type="GO" id="GO:0005886">
    <property type="term" value="C:plasma membrane"/>
    <property type="evidence" value="ECO:0007669"/>
    <property type="project" value="UniProtKB-SubCell"/>
</dbReference>
<reference evidence="13 14" key="1">
    <citation type="submission" date="2018-11" db="EMBL/GenBank/DDBJ databases">
        <authorList>
            <person name="Lopez-Roques C."/>
            <person name="Donnadieu C."/>
            <person name="Bouchez O."/>
            <person name="Klopp C."/>
            <person name="Cabau C."/>
            <person name="Zahm M."/>
        </authorList>
    </citation>
    <scope>NUCLEOTIDE SEQUENCE [LARGE SCALE GENOMIC DNA]</scope>
    <source>
        <strain evidence="13">RS831</strain>
        <tissue evidence="13">Whole body</tissue>
    </source>
</reference>
<dbReference type="EMBL" id="CM012444">
    <property type="protein sequence ID" value="RVE69562.1"/>
    <property type="molecule type" value="Genomic_DNA"/>
</dbReference>
<dbReference type="PANTHER" id="PTHR21522">
    <property type="entry name" value="PROTON CHANNEL OTOP"/>
    <property type="match status" value="1"/>
</dbReference>
<dbReference type="Proteomes" id="UP000283210">
    <property type="component" value="Chromosome 8"/>
</dbReference>
<evidence type="ECO:0000256" key="2">
    <source>
        <dbReference type="ARBA" id="ARBA00005467"/>
    </source>
</evidence>
<evidence type="ECO:0000256" key="1">
    <source>
        <dbReference type="ARBA" id="ARBA00004651"/>
    </source>
</evidence>
<keyword evidence="7" id="KW-0375">Hydrogen ion transport</keyword>
<feature type="transmembrane region" description="Helical" evidence="12">
    <location>
        <begin position="65"/>
        <end position="88"/>
    </location>
</feature>
<evidence type="ECO:0000256" key="8">
    <source>
        <dbReference type="ARBA" id="ARBA00022989"/>
    </source>
</evidence>
<evidence type="ECO:0000256" key="7">
    <source>
        <dbReference type="ARBA" id="ARBA00022781"/>
    </source>
</evidence>
<dbReference type="GO" id="GO:0015252">
    <property type="term" value="F:proton channel activity"/>
    <property type="evidence" value="ECO:0007669"/>
    <property type="project" value="InterPro"/>
</dbReference>
<keyword evidence="9" id="KW-0406">Ion transport</keyword>
<evidence type="ECO:0008006" key="15">
    <source>
        <dbReference type="Google" id="ProtNLM"/>
    </source>
</evidence>
<dbReference type="Pfam" id="PF05832">
    <property type="entry name" value="DUF846"/>
    <property type="match status" value="1"/>
</dbReference>
<feature type="transmembrane region" description="Helical" evidence="12">
    <location>
        <begin position="320"/>
        <end position="342"/>
    </location>
</feature>
<proteinExistence type="inferred from homology"/>
<feature type="transmembrane region" description="Helical" evidence="12">
    <location>
        <begin position="440"/>
        <end position="458"/>
    </location>
</feature>
<evidence type="ECO:0000256" key="4">
    <source>
        <dbReference type="ARBA" id="ARBA00022448"/>
    </source>
</evidence>
<keyword evidence="8 12" id="KW-1133">Transmembrane helix</keyword>
<reference evidence="13 14" key="2">
    <citation type="submission" date="2019-01" db="EMBL/GenBank/DDBJ databases">
        <title>A chromosome length genome reference of the Java medaka (oryzias javanicus).</title>
        <authorList>
            <person name="Herpin A."/>
            <person name="Takehana Y."/>
            <person name="Naruse K."/>
            <person name="Ansai S."/>
            <person name="Kawaguchi M."/>
        </authorList>
    </citation>
    <scope>NUCLEOTIDE SEQUENCE [LARGE SCALE GENOMIC DNA]</scope>
    <source>
        <strain evidence="13">RS831</strain>
        <tissue evidence="13">Whole body</tissue>
    </source>
</reference>
<evidence type="ECO:0000313" key="13">
    <source>
        <dbReference type="EMBL" id="RVE69562.1"/>
    </source>
</evidence>
<feature type="transmembrane region" description="Helical" evidence="12">
    <location>
        <begin position="206"/>
        <end position="225"/>
    </location>
</feature>
<feature type="transmembrane region" description="Helical" evidence="12">
    <location>
        <begin position="407"/>
        <end position="428"/>
    </location>
</feature>
<protein>
    <recommendedName>
        <fullName evidence="15">Golgi apparatus membrane protein TVP23 homolog</fullName>
    </recommendedName>
</protein>
<keyword evidence="10 12" id="KW-0472">Membrane</keyword>
<evidence type="ECO:0000256" key="3">
    <source>
        <dbReference type="ARBA" id="ARBA00006513"/>
    </source>
</evidence>
<keyword evidence="6 12" id="KW-0812">Transmembrane</keyword>
<evidence type="ECO:0000256" key="5">
    <source>
        <dbReference type="ARBA" id="ARBA00022475"/>
    </source>
</evidence>
<organism evidence="13 14">
    <name type="scientific">Oryzias javanicus</name>
    <name type="common">Javanese ricefish</name>
    <name type="synonym">Aplocheilus javanicus</name>
    <dbReference type="NCBI Taxonomy" id="123683"/>
    <lineage>
        <taxon>Eukaryota</taxon>
        <taxon>Metazoa</taxon>
        <taxon>Chordata</taxon>
        <taxon>Craniata</taxon>
        <taxon>Vertebrata</taxon>
        <taxon>Euteleostomi</taxon>
        <taxon>Actinopterygii</taxon>
        <taxon>Neopterygii</taxon>
        <taxon>Teleostei</taxon>
        <taxon>Neoteleostei</taxon>
        <taxon>Acanthomorphata</taxon>
        <taxon>Ovalentaria</taxon>
        <taxon>Atherinomorphae</taxon>
        <taxon>Beloniformes</taxon>
        <taxon>Adrianichthyidae</taxon>
        <taxon>Oryziinae</taxon>
        <taxon>Oryzias</taxon>
    </lineage>
</organism>
<dbReference type="InterPro" id="IPR008564">
    <property type="entry name" value="TVP23-like"/>
</dbReference>
<feature type="transmembrane region" description="Helical" evidence="12">
    <location>
        <begin position="362"/>
        <end position="386"/>
    </location>
</feature>